<reference evidence="2" key="1">
    <citation type="submission" date="2016-10" db="EMBL/GenBank/DDBJ databases">
        <authorList>
            <person name="Varghese N."/>
            <person name="Submissions S."/>
        </authorList>
    </citation>
    <scope>NUCLEOTIDE SEQUENCE [LARGE SCALE GENOMIC DNA]</scope>
    <source>
        <strain evidence="2">Nm71</strain>
    </source>
</reference>
<protein>
    <submittedName>
        <fullName evidence="1">Uncharacterized protein</fullName>
    </submittedName>
</protein>
<organism evidence="1 2">
    <name type="scientific">Nitrosomonas marina</name>
    <dbReference type="NCBI Taxonomy" id="917"/>
    <lineage>
        <taxon>Bacteria</taxon>
        <taxon>Pseudomonadati</taxon>
        <taxon>Pseudomonadota</taxon>
        <taxon>Betaproteobacteria</taxon>
        <taxon>Nitrosomonadales</taxon>
        <taxon>Nitrosomonadaceae</taxon>
        <taxon>Nitrosomonas</taxon>
    </lineage>
</organism>
<evidence type="ECO:0000313" key="1">
    <source>
        <dbReference type="EMBL" id="SES71309.1"/>
    </source>
</evidence>
<sequence length="59" mass="6529">MTGPSAIIPVKTKLLHTERAGQSVPGLNVQDTGLIKPALQPDTRWIKLRLKTQKQPMLI</sequence>
<evidence type="ECO:0000313" key="2">
    <source>
        <dbReference type="Proteomes" id="UP000199345"/>
    </source>
</evidence>
<dbReference type="EMBL" id="FOIA01000002">
    <property type="protein sequence ID" value="SES71309.1"/>
    <property type="molecule type" value="Genomic_DNA"/>
</dbReference>
<gene>
    <name evidence="1" type="ORF">SAMN05216326_102115</name>
</gene>
<dbReference type="Proteomes" id="UP000199345">
    <property type="component" value="Unassembled WGS sequence"/>
</dbReference>
<accession>A0A1H9YQI1</accession>
<keyword evidence="2" id="KW-1185">Reference proteome</keyword>
<dbReference type="AlphaFoldDB" id="A0A1H9YQI1"/>
<proteinExistence type="predicted"/>
<name>A0A1H9YQI1_9PROT</name>
<dbReference type="RefSeq" id="WP_090655598.1">
    <property type="nucleotide sequence ID" value="NZ_FOIA01000002.1"/>
</dbReference>